<dbReference type="InterPro" id="IPR015947">
    <property type="entry name" value="PUA-like_sf"/>
</dbReference>
<dbReference type="SUPFAM" id="SSF88697">
    <property type="entry name" value="PUA domain-like"/>
    <property type="match status" value="1"/>
</dbReference>
<proteinExistence type="predicted"/>
<dbReference type="Pfam" id="PF10763">
    <property type="entry name" value="DUF2584"/>
    <property type="match status" value="1"/>
</dbReference>
<gene>
    <name evidence="1" type="ORF">ACFFMS_05835</name>
</gene>
<organism evidence="1 2">
    <name type="scientific">Ectobacillus funiculus</name>
    <dbReference type="NCBI Taxonomy" id="137993"/>
    <lineage>
        <taxon>Bacteria</taxon>
        <taxon>Bacillati</taxon>
        <taxon>Bacillota</taxon>
        <taxon>Bacilli</taxon>
        <taxon>Bacillales</taxon>
        <taxon>Bacillaceae</taxon>
        <taxon>Ectobacillus</taxon>
    </lineage>
</organism>
<reference evidence="1 2" key="1">
    <citation type="submission" date="2024-09" db="EMBL/GenBank/DDBJ databases">
        <authorList>
            <person name="Sun Q."/>
            <person name="Mori K."/>
        </authorList>
    </citation>
    <scope>NUCLEOTIDE SEQUENCE [LARGE SCALE GENOMIC DNA]</scope>
    <source>
        <strain evidence="1 2">JCM 11201</strain>
    </source>
</reference>
<accession>A0ABV5WBV0</accession>
<dbReference type="RefSeq" id="WP_129726462.1">
    <property type="nucleotide sequence ID" value="NZ_JBHMAF010000020.1"/>
</dbReference>
<evidence type="ECO:0000313" key="1">
    <source>
        <dbReference type="EMBL" id="MFB9758058.1"/>
    </source>
</evidence>
<name>A0ABV5WBV0_9BACI</name>
<dbReference type="EMBL" id="JBHMAF010000020">
    <property type="protein sequence ID" value="MFB9758058.1"/>
    <property type="molecule type" value="Genomic_DNA"/>
</dbReference>
<comment type="caution">
    <text evidence="1">The sequence shown here is derived from an EMBL/GenBank/DDBJ whole genome shotgun (WGS) entry which is preliminary data.</text>
</comment>
<evidence type="ECO:0000313" key="2">
    <source>
        <dbReference type="Proteomes" id="UP001589609"/>
    </source>
</evidence>
<dbReference type="Gene3D" id="2.40.240.20">
    <property type="entry name" value="Hypothetical PUA domain-like, domain 1"/>
    <property type="match status" value="1"/>
</dbReference>
<dbReference type="Proteomes" id="UP001589609">
    <property type="component" value="Unassembled WGS sequence"/>
</dbReference>
<dbReference type="InterPro" id="IPR019699">
    <property type="entry name" value="DUF2584"/>
</dbReference>
<protein>
    <submittedName>
        <fullName evidence="1">DUF2584 family protein</fullName>
    </submittedName>
</protein>
<keyword evidence="2" id="KW-1185">Reference proteome</keyword>
<sequence>MNFEMHTHIVSHDLEVRVDAEDNLFELRLDGYHVYPLEETVPIYKTEKEAVGKAVPKMIVWNEGKTILRYQLVSLHSVN</sequence>